<dbReference type="EMBL" id="BMMM01000005">
    <property type="protein sequence ID" value="GGN63817.1"/>
    <property type="molecule type" value="Genomic_DNA"/>
</dbReference>
<name>A0A917Y2R9_9ACTN</name>
<dbReference type="Proteomes" id="UP000600365">
    <property type="component" value="Unassembled WGS sequence"/>
</dbReference>
<evidence type="ECO:0000313" key="3">
    <source>
        <dbReference type="Proteomes" id="UP000600365"/>
    </source>
</evidence>
<feature type="compositionally biased region" description="Polar residues" evidence="1">
    <location>
        <begin position="1"/>
        <end position="14"/>
    </location>
</feature>
<keyword evidence="3" id="KW-1185">Reference proteome</keyword>
<evidence type="ECO:0000313" key="2">
    <source>
        <dbReference type="EMBL" id="GGN63817.1"/>
    </source>
</evidence>
<organism evidence="2 3">
    <name type="scientific">Streptomyces albiflavescens</name>
    <dbReference type="NCBI Taxonomy" id="1623582"/>
    <lineage>
        <taxon>Bacteria</taxon>
        <taxon>Bacillati</taxon>
        <taxon>Actinomycetota</taxon>
        <taxon>Actinomycetes</taxon>
        <taxon>Kitasatosporales</taxon>
        <taxon>Streptomycetaceae</taxon>
        <taxon>Streptomyces</taxon>
    </lineage>
</organism>
<comment type="caution">
    <text evidence="2">The sequence shown here is derived from an EMBL/GenBank/DDBJ whole genome shotgun (WGS) entry which is preliminary data.</text>
</comment>
<dbReference type="AlphaFoldDB" id="A0A917Y2R9"/>
<reference evidence="2 3" key="1">
    <citation type="journal article" date="2014" name="Int. J. Syst. Evol. Microbiol.">
        <title>Complete genome sequence of Corynebacterium casei LMG S-19264T (=DSM 44701T), isolated from a smear-ripened cheese.</title>
        <authorList>
            <consortium name="US DOE Joint Genome Institute (JGI-PGF)"/>
            <person name="Walter F."/>
            <person name="Albersmeier A."/>
            <person name="Kalinowski J."/>
            <person name="Ruckert C."/>
        </authorList>
    </citation>
    <scope>NUCLEOTIDE SEQUENCE [LARGE SCALE GENOMIC DNA]</scope>
    <source>
        <strain evidence="2 3">CGMCC 4.7111</strain>
    </source>
</reference>
<accession>A0A917Y2R9</accession>
<protein>
    <submittedName>
        <fullName evidence="2">Uncharacterized protein</fullName>
    </submittedName>
</protein>
<sequence length="57" mass="6137">MTTFSSDPLRSSFDSESEIHGGEREQALVALGVDVELYLEAGGILRISPRSDGGNLR</sequence>
<evidence type="ECO:0000256" key="1">
    <source>
        <dbReference type="SAM" id="MobiDB-lite"/>
    </source>
</evidence>
<feature type="region of interest" description="Disordered" evidence="1">
    <location>
        <begin position="1"/>
        <end position="20"/>
    </location>
</feature>
<proteinExistence type="predicted"/>
<gene>
    <name evidence="2" type="ORF">GCM10011579_032550</name>
</gene>